<organism evidence="1">
    <name type="scientific">Rana nigromaculata ranavirus</name>
    <dbReference type="NCBI Taxonomy" id="2044919"/>
    <lineage>
        <taxon>Viruses</taxon>
        <taxon>Varidnaviria</taxon>
        <taxon>Bamfordvirae</taxon>
        <taxon>Nucleocytoviricota</taxon>
        <taxon>Megaviricetes</taxon>
        <taxon>Pimascovirales</taxon>
        <taxon>Pimascovirales incertae sedis</taxon>
        <taxon>Iridoviridae</taxon>
        <taxon>Alphairidovirinae</taxon>
        <taxon>Ranavirus</taxon>
        <taxon>Ranavirus rana1</taxon>
        <taxon>Frog virus 3</taxon>
    </lineage>
</organism>
<reference evidence="1" key="1">
    <citation type="submission" date="2018-01" db="EMBL/GenBank/DDBJ databases">
        <title>Sequencing and analysis of the complete genome of Rana nigromaculata ranavirus (RNRV).</title>
        <authorList>
            <person name="Mou W."/>
            <person name="Geng Y."/>
        </authorList>
    </citation>
    <scope>NUCLEOTIDE SEQUENCE [LARGE SCALE GENOMIC DNA]</scope>
    <source>
        <strain evidence="1">MWH421017</strain>
    </source>
</reference>
<dbReference type="EMBL" id="MG791866">
    <property type="protein sequence ID" value="AVM86180.1"/>
    <property type="molecule type" value="Genomic_DNA"/>
</dbReference>
<dbReference type="Proteomes" id="UP000317537">
    <property type="component" value="Segment"/>
</dbReference>
<gene>
    <name evidence="1" type="primary">ORF28L</name>
</gene>
<proteinExistence type="predicted"/>
<evidence type="ECO:0000313" key="1">
    <source>
        <dbReference type="EMBL" id="AVM86180.1"/>
    </source>
</evidence>
<sequence>MQSLHISEDISRCTNIYRRSLFSQTFPIGLWDRWEKTYGLFCSIELFLHKGAQSSPGSLYNLSHFRQHGVQPPVRRLRVAGHHSHSHNPAFGRVDGHIHPRVWPHLLHCAVGIRQCFKHSKSKHLQSLHLLPLEGNESLG</sequence>
<name>A0A2P1GJP5_FRG3V</name>
<protein>
    <submittedName>
        <fullName evidence="1">ORF38L</fullName>
    </submittedName>
</protein>
<accession>A0A2P1GJP5</accession>